<evidence type="ECO:0008006" key="4">
    <source>
        <dbReference type="Google" id="ProtNLM"/>
    </source>
</evidence>
<dbReference type="KEGG" id="smam:Mal15_57570"/>
<feature type="region of interest" description="Disordered" evidence="1">
    <location>
        <begin position="30"/>
        <end position="49"/>
    </location>
</feature>
<feature type="compositionally biased region" description="Polar residues" evidence="1">
    <location>
        <begin position="35"/>
        <end position="45"/>
    </location>
</feature>
<dbReference type="Proteomes" id="UP000321353">
    <property type="component" value="Chromosome"/>
</dbReference>
<evidence type="ECO:0000313" key="2">
    <source>
        <dbReference type="EMBL" id="QEG01679.1"/>
    </source>
</evidence>
<evidence type="ECO:0000256" key="1">
    <source>
        <dbReference type="SAM" id="MobiDB-lite"/>
    </source>
</evidence>
<accession>A0A5B9MKC6</accession>
<dbReference type="EMBL" id="CP036264">
    <property type="protein sequence ID" value="QEG01679.1"/>
    <property type="molecule type" value="Genomic_DNA"/>
</dbReference>
<dbReference type="SUPFAM" id="SSF52374">
    <property type="entry name" value="Nucleotidylyl transferase"/>
    <property type="match status" value="1"/>
</dbReference>
<reference evidence="2 3" key="1">
    <citation type="submission" date="2019-02" db="EMBL/GenBank/DDBJ databases">
        <title>Planctomycetal bacteria perform biofilm scaping via a novel small molecule.</title>
        <authorList>
            <person name="Jeske O."/>
            <person name="Boedeker C."/>
            <person name="Wiegand S."/>
            <person name="Breitling P."/>
            <person name="Kallscheuer N."/>
            <person name="Jogler M."/>
            <person name="Rohde M."/>
            <person name="Petersen J."/>
            <person name="Medema M.H."/>
            <person name="Surup F."/>
            <person name="Jogler C."/>
        </authorList>
    </citation>
    <scope>NUCLEOTIDE SEQUENCE [LARGE SCALE GENOMIC DNA]</scope>
    <source>
        <strain evidence="2 3">Mal15</strain>
    </source>
</reference>
<name>A0A5B9MKC6_9BACT</name>
<keyword evidence="3" id="KW-1185">Reference proteome</keyword>
<proteinExistence type="predicted"/>
<sequence>MFYRERFGGPCGIHAFWPLMLALDRPDASHHRQEQQMLRNRQPLQHSDPIDTHQKALDVNLDPRRYGTFAEIGAGQEVVRWFFRVGGGAGTIAKSMSAYDMKVSDAIYGRAARYVCRERLQAMLDYEHKLNLDRLSDVRGETTTFFTFADTVSARNYHGTNACHGWMGIKFQAHPQDDDSQIIIHVRMLDDEAALQQEALGIVGVNLVHGAFALHHEPELLVASLLDGLSTSRIEIDMIEFSGIAFRHVDNRLMSLKLVELGLSGAAMFAASGEVLQPSEFFYRKAILVERGSFRPVCNVNLDMLHSAGQQFSKHPNVVGKEVVPVMELTMNNLKAAGEIDLSDFLARADVMAACGMPVMISDYFQYYRLAAYLSRYTKEKIAITMGAGSLLELFDEQYYTGLQGGILESFGRMFKNGLQVYCYPMLDAETGDLMTCDNMKIDPQLQHLFAYLRDCGGIIDVQNYDPACLKVRSRDVLEKIKSGDPAWESMVPEAVTEVIKRKCYFDYEPCEALEGI</sequence>
<evidence type="ECO:0000313" key="3">
    <source>
        <dbReference type="Proteomes" id="UP000321353"/>
    </source>
</evidence>
<dbReference type="AlphaFoldDB" id="A0A5B9MKC6"/>
<organism evidence="2 3">
    <name type="scientific">Stieleria maiorica</name>
    <dbReference type="NCBI Taxonomy" id="2795974"/>
    <lineage>
        <taxon>Bacteria</taxon>
        <taxon>Pseudomonadati</taxon>
        <taxon>Planctomycetota</taxon>
        <taxon>Planctomycetia</taxon>
        <taxon>Pirellulales</taxon>
        <taxon>Pirellulaceae</taxon>
        <taxon>Stieleria</taxon>
    </lineage>
</organism>
<gene>
    <name evidence="2" type="ORF">Mal15_57570</name>
</gene>
<protein>
    <recommendedName>
        <fullName evidence="4">Nicotinate-nucleotide adenylyltransferase</fullName>
    </recommendedName>
</protein>